<keyword evidence="2" id="KW-1185">Reference proteome</keyword>
<dbReference type="EMBL" id="LLZG01000355">
    <property type="protein sequence ID" value="KUL27359.1"/>
    <property type="molecule type" value="Genomic_DNA"/>
</dbReference>
<organism evidence="1 2">
    <name type="scientific">Streptomyces regalis</name>
    <dbReference type="NCBI Taxonomy" id="68262"/>
    <lineage>
        <taxon>Bacteria</taxon>
        <taxon>Bacillati</taxon>
        <taxon>Actinomycetota</taxon>
        <taxon>Actinomycetes</taxon>
        <taxon>Kitasatosporales</taxon>
        <taxon>Streptomycetaceae</taxon>
        <taxon>Streptomyces</taxon>
    </lineage>
</organism>
<sequence length="161" mass="18110">MTRHHAVEILLTRPLSPGELKRARRRGVPLAVNADHTRLMAVQYAQGPGHALRKLRRRLGPGLPIDVLSTHYPDRKGQVRLNVAFSRSDEAAIRQAAASWGQRPAEFLSWRVTTALAEREQGRLRALEDRLQVLLANHTLEEVLTCAARARGRRRRSPTAP</sequence>
<accession>A0A101JID8</accession>
<protein>
    <submittedName>
        <fullName evidence="1">Uncharacterized protein</fullName>
    </submittedName>
</protein>
<reference evidence="2" key="1">
    <citation type="submission" date="2015-10" db="EMBL/GenBank/DDBJ databases">
        <authorList>
            <person name="Ju K.-S."/>
            <person name="Doroghazi J.R."/>
            <person name="Metcalf W.W."/>
        </authorList>
    </citation>
    <scope>NUCLEOTIDE SEQUENCE [LARGE SCALE GENOMIC DNA]</scope>
    <source>
        <strain evidence="2">NRRL 3151</strain>
    </source>
</reference>
<dbReference type="OrthoDB" id="4201401at2"/>
<dbReference type="Proteomes" id="UP000053923">
    <property type="component" value="Unassembled WGS sequence"/>
</dbReference>
<name>A0A101JID8_9ACTN</name>
<evidence type="ECO:0000313" key="1">
    <source>
        <dbReference type="EMBL" id="KUL27359.1"/>
    </source>
</evidence>
<dbReference type="AlphaFoldDB" id="A0A101JID8"/>
<gene>
    <name evidence="1" type="ORF">ADL12_30400</name>
</gene>
<evidence type="ECO:0000313" key="2">
    <source>
        <dbReference type="Proteomes" id="UP000053923"/>
    </source>
</evidence>
<dbReference type="RefSeq" id="WP_062707463.1">
    <property type="nucleotide sequence ID" value="NZ_LLZG01000355.1"/>
</dbReference>
<comment type="caution">
    <text evidence="1">The sequence shown here is derived from an EMBL/GenBank/DDBJ whole genome shotgun (WGS) entry which is preliminary data.</text>
</comment>
<proteinExistence type="predicted"/>